<dbReference type="InterPro" id="IPR007577">
    <property type="entry name" value="GlycoTrfase_DXD_sugar-bd_CS"/>
</dbReference>
<feature type="compositionally biased region" description="Basic and acidic residues" evidence="1">
    <location>
        <begin position="346"/>
        <end position="358"/>
    </location>
</feature>
<evidence type="ECO:0000313" key="3">
    <source>
        <dbReference type="Proteomes" id="UP000541444"/>
    </source>
</evidence>
<feature type="region of interest" description="Disordered" evidence="1">
    <location>
        <begin position="329"/>
        <end position="358"/>
    </location>
</feature>
<keyword evidence="3" id="KW-1185">Reference proteome</keyword>
<dbReference type="AlphaFoldDB" id="A0A7J7L2K0"/>
<protein>
    <submittedName>
        <fullName evidence="2">Uncharacterized protein</fullName>
    </submittedName>
</protein>
<dbReference type="EMBL" id="JACGCM010002669">
    <property type="protein sequence ID" value="KAF6136845.1"/>
    <property type="molecule type" value="Genomic_DNA"/>
</dbReference>
<comment type="caution">
    <text evidence="2">The sequence shown here is derived from an EMBL/GenBank/DDBJ whole genome shotgun (WGS) entry which is preliminary data.</text>
</comment>
<organism evidence="2 3">
    <name type="scientific">Kingdonia uniflora</name>
    <dbReference type="NCBI Taxonomy" id="39325"/>
    <lineage>
        <taxon>Eukaryota</taxon>
        <taxon>Viridiplantae</taxon>
        <taxon>Streptophyta</taxon>
        <taxon>Embryophyta</taxon>
        <taxon>Tracheophyta</taxon>
        <taxon>Spermatophyta</taxon>
        <taxon>Magnoliopsida</taxon>
        <taxon>Ranunculales</taxon>
        <taxon>Circaeasteraceae</taxon>
        <taxon>Kingdonia</taxon>
    </lineage>
</organism>
<sequence length="556" mass="63393">MLRTAPTRRRPRYGAQICAIIAALLLLLSLSLLHSRLSFDRKPHYQSQPSSSTLDAIVEFSQDSADDLDAIVLNPLIKDVGNDGSGNGEDDRIDEFDVVDDEESRVSDEEEILRGVENEEDSELDGVGLDSRRRSSGFVFDHVVINPWEDYSSSFNLNSEDHRRKSKITFGSDDEPVDEEIRSKLDEVKGIEDALLLKKNSKLREGWAPWFEKKSDFLRRDKMFKSNLEFLNPLNNPLLQDPDGFGSTTVLTRGDKLMQKALLNEFRKLPFVVKKSFGIGADVNERKGFRKVNEAKGVDYKTLDDENSSHSLDVDNVKNKTVKFSSDSNETLDIKSGSSSNDTESDNGKVEDDSSELSGHKYADGSKWGYFPGLDPYLSFSNFMEDFFRQGNCSLRVFMVWNSPTWMYSVRHQRGLESLLYHHPDVCVVVFSETIELDFLKDFVKDGYKVAIAMPNLDELLKNTPTQIFASVWFEWRKTIFYPIHYSELVRLAALFKRKRLCSGHGQRRWVQASSLPLPDPNFDYNEALERSAHSIATPEGRTQLETHKKGVKYAK</sequence>
<evidence type="ECO:0000256" key="1">
    <source>
        <dbReference type="SAM" id="MobiDB-lite"/>
    </source>
</evidence>
<gene>
    <name evidence="2" type="ORF">GIB67_043234</name>
</gene>
<name>A0A7J7L2K0_9MAGN</name>
<feature type="compositionally biased region" description="Polar residues" evidence="1">
    <location>
        <begin position="329"/>
        <end position="342"/>
    </location>
</feature>
<dbReference type="Pfam" id="PF04488">
    <property type="entry name" value="Gly_transf_sug"/>
    <property type="match status" value="1"/>
</dbReference>
<accession>A0A7J7L2K0</accession>
<dbReference type="SUPFAM" id="SSF53448">
    <property type="entry name" value="Nucleotide-diphospho-sugar transferases"/>
    <property type="match status" value="1"/>
</dbReference>
<reference evidence="2 3" key="1">
    <citation type="journal article" date="2020" name="IScience">
        <title>Genome Sequencing of the Endangered Kingdonia uniflora (Circaeasteraceae, Ranunculales) Reveals Potential Mechanisms of Evolutionary Specialization.</title>
        <authorList>
            <person name="Sun Y."/>
            <person name="Deng T."/>
            <person name="Zhang A."/>
            <person name="Moore M.J."/>
            <person name="Landis J.B."/>
            <person name="Lin N."/>
            <person name="Zhang H."/>
            <person name="Zhang X."/>
            <person name="Huang J."/>
            <person name="Zhang X."/>
            <person name="Sun H."/>
            <person name="Wang H."/>
        </authorList>
    </citation>
    <scope>NUCLEOTIDE SEQUENCE [LARGE SCALE GENOMIC DNA]</scope>
    <source>
        <strain evidence="2">TB1705</strain>
        <tissue evidence="2">Leaf</tissue>
    </source>
</reference>
<dbReference type="InterPro" id="IPR044789">
    <property type="entry name" value="Put_A1-4-GlycosylTfrase_plant"/>
</dbReference>
<dbReference type="InterPro" id="IPR029044">
    <property type="entry name" value="Nucleotide-diphossugar_trans"/>
</dbReference>
<dbReference type="PANTHER" id="PTHR47213">
    <property type="entry name" value="OS07G0567300 PROTEIN"/>
    <property type="match status" value="1"/>
</dbReference>
<dbReference type="Proteomes" id="UP000541444">
    <property type="component" value="Unassembled WGS sequence"/>
</dbReference>
<evidence type="ECO:0000313" key="2">
    <source>
        <dbReference type="EMBL" id="KAF6136845.1"/>
    </source>
</evidence>
<proteinExistence type="predicted"/>
<dbReference type="OrthoDB" id="409543at2759"/>
<dbReference type="PANTHER" id="PTHR47213:SF1">
    <property type="entry name" value="OS07G0567300 PROTEIN"/>
    <property type="match status" value="1"/>
</dbReference>